<evidence type="ECO:0000313" key="3">
    <source>
        <dbReference type="EMBL" id="BAM06629.1"/>
    </source>
</evidence>
<evidence type="ECO:0000313" key="4">
    <source>
        <dbReference type="Proteomes" id="UP000007382"/>
    </source>
</evidence>
<feature type="signal peptide" evidence="2">
    <location>
        <begin position="1"/>
        <end position="24"/>
    </location>
</feature>
<proteinExistence type="predicted"/>
<reference evidence="3 4" key="1">
    <citation type="journal article" date="2012" name="J. Bacteriol.">
        <title>Complete Genome Sequence of Leptospirillum ferrooxidans Strain C2-3, Isolated from a Fresh Volcanic Ash Deposit on the Island of Miyake, Japan.</title>
        <authorList>
            <person name="Fujimura R."/>
            <person name="Sato Y."/>
            <person name="Nishizawa T."/>
            <person name="Oshima K."/>
            <person name="Kim S.-W."/>
            <person name="Hattori M."/>
            <person name="Kamijo T."/>
            <person name="Ohta H."/>
        </authorList>
    </citation>
    <scope>NUCLEOTIDE SEQUENCE [LARGE SCALE GENOMIC DNA]</scope>
    <source>
        <strain evidence="3 4">C2-3</strain>
    </source>
</reference>
<name>I0IMY0_LEPFC</name>
<dbReference type="RefSeq" id="WP_014449120.1">
    <property type="nucleotide sequence ID" value="NC_017094.1"/>
</dbReference>
<evidence type="ECO:0008006" key="5">
    <source>
        <dbReference type="Google" id="ProtNLM"/>
    </source>
</evidence>
<dbReference type="PATRIC" id="fig|1162668.3.peg.1056"/>
<keyword evidence="4" id="KW-1185">Reference proteome</keyword>
<dbReference type="STRING" id="1162668.LFE_0925"/>
<dbReference type="EMBL" id="AP012342">
    <property type="protein sequence ID" value="BAM06629.1"/>
    <property type="molecule type" value="Genomic_DNA"/>
</dbReference>
<feature type="region of interest" description="Disordered" evidence="1">
    <location>
        <begin position="27"/>
        <end position="48"/>
    </location>
</feature>
<organism evidence="3 4">
    <name type="scientific">Leptospirillum ferrooxidans (strain C2-3)</name>
    <dbReference type="NCBI Taxonomy" id="1162668"/>
    <lineage>
        <taxon>Bacteria</taxon>
        <taxon>Pseudomonadati</taxon>
        <taxon>Nitrospirota</taxon>
        <taxon>Nitrospiria</taxon>
        <taxon>Nitrospirales</taxon>
        <taxon>Nitrospiraceae</taxon>
        <taxon>Leptospirillum</taxon>
    </lineage>
</organism>
<sequence length="236" mass="24962">MSRSIMTILSIILLLGVSNIPVNAAPTSAPVTETPSAPTSGSSTKAPSAAENWNALDEASFDENYGHFGLSLAFLFNIAQTPSSHLFYENGFGGIGEISYGILTGLRVIAGGGYVLNSPHFSPPLKGVGNNADASYEQGYVGSRLAMNPFFPSFFIHQPWIPYIRSDVGGVSAGVSDAGALSGHQDGVMADLGLGIEGRAPEYPIGFFVEVRSQWFFLGPQTETVIPILVGSTFYF</sequence>
<gene>
    <name evidence="3" type="ordered locus">LFE_0925</name>
</gene>
<dbReference type="Proteomes" id="UP000007382">
    <property type="component" value="Chromosome"/>
</dbReference>
<dbReference type="OrthoDB" id="9887605at2"/>
<evidence type="ECO:0000256" key="2">
    <source>
        <dbReference type="SAM" id="SignalP"/>
    </source>
</evidence>
<feature type="chain" id="PRO_5003629375" description="Outer membrane protein beta-barrel domain-containing protein" evidence="2">
    <location>
        <begin position="25"/>
        <end position="236"/>
    </location>
</feature>
<dbReference type="HOGENOM" id="CLU_1155289_0_0_0"/>
<accession>I0IMY0</accession>
<protein>
    <recommendedName>
        <fullName evidence="5">Outer membrane protein beta-barrel domain-containing protein</fullName>
    </recommendedName>
</protein>
<dbReference type="KEGG" id="lfc:LFE_0925"/>
<keyword evidence="2" id="KW-0732">Signal</keyword>
<evidence type="ECO:0000256" key="1">
    <source>
        <dbReference type="SAM" id="MobiDB-lite"/>
    </source>
</evidence>
<dbReference type="AlphaFoldDB" id="I0IMY0"/>
<feature type="compositionally biased region" description="Polar residues" evidence="1">
    <location>
        <begin position="27"/>
        <end position="46"/>
    </location>
</feature>
<reference evidence="4" key="2">
    <citation type="submission" date="2012-03" db="EMBL/GenBank/DDBJ databases">
        <title>The complete genome sequence of the pioneer microbe on fresh volcanic deposit, Leptospirillum ferrooxidans strain C2-3.</title>
        <authorList>
            <person name="Fujimura R."/>
            <person name="Sato Y."/>
            <person name="Nishizawa T."/>
            <person name="Nanba K."/>
            <person name="Oshima K."/>
            <person name="Hattori M."/>
            <person name="Kamijo T."/>
            <person name="Ohta H."/>
        </authorList>
    </citation>
    <scope>NUCLEOTIDE SEQUENCE [LARGE SCALE GENOMIC DNA]</scope>
    <source>
        <strain evidence="4">C2-3</strain>
    </source>
</reference>